<dbReference type="CDD" id="cd19994">
    <property type="entry name" value="PBP1_ChvE"/>
    <property type="match status" value="1"/>
</dbReference>
<dbReference type="InterPro" id="IPR025997">
    <property type="entry name" value="SBP_2_dom"/>
</dbReference>
<comment type="subcellular location">
    <subcellularLocation>
        <location evidence="1">Cell envelope</location>
    </subcellularLocation>
</comment>
<accession>A0A542ZUZ1</accession>
<dbReference type="PANTHER" id="PTHR30036">
    <property type="entry name" value="D-XYLOSE-BINDING PERIPLASMIC PROTEIN"/>
    <property type="match status" value="1"/>
</dbReference>
<feature type="chain" id="PRO_5038601813" evidence="4">
    <location>
        <begin position="21"/>
        <end position="376"/>
    </location>
</feature>
<dbReference type="Pfam" id="PF13407">
    <property type="entry name" value="Peripla_BP_4"/>
    <property type="match status" value="1"/>
</dbReference>
<dbReference type="PANTHER" id="PTHR30036:SF1">
    <property type="entry name" value="D-XYLOSE-BINDING PERIPLASMIC PROTEIN"/>
    <property type="match status" value="1"/>
</dbReference>
<sequence>MKKITVALTALAAVGAVALAGCSSDSTSSAPTKPTETGSKTPGGDAAGFEDGATIGISLPQKTSQNWVEAEQLFNQGLKAAGYNPVVQFANNGAAEQQSQIEAMIQQGAKVIVIGAVDGSQLSTQVEAAREAGIKIVAYDRLIKETDAVDLYVAYDNFKVGELQGQALLDGLAARKGAGPYNIELIAGSNDDANSKPFFEGAISVLQPKIDDGTLKILSGQTTQEQVATEGWDPANVQKRMDSIISGFYKDAKLDGILSPNDTLGRAAIASATAAGLDVPVVTGQDSEDDSVASVAKGEQYQTIFKDTRGLVDAVLKQIDLAKAGQEFSSNGVANNGTIDVPADYLTPVSVTQENILEAYANDEARLDIAKKNLAS</sequence>
<dbReference type="RefSeq" id="WP_142118940.1">
    <property type="nucleotide sequence ID" value="NZ_BAAASV010000003.1"/>
</dbReference>
<dbReference type="AlphaFoldDB" id="A0A542ZUZ1"/>
<dbReference type="PROSITE" id="PS51257">
    <property type="entry name" value="PROKAR_LIPOPROTEIN"/>
    <property type="match status" value="1"/>
</dbReference>
<feature type="region of interest" description="Disordered" evidence="3">
    <location>
        <begin position="22"/>
        <end position="47"/>
    </location>
</feature>
<evidence type="ECO:0000256" key="1">
    <source>
        <dbReference type="ARBA" id="ARBA00004196"/>
    </source>
</evidence>
<proteinExistence type="predicted"/>
<dbReference type="SUPFAM" id="SSF53822">
    <property type="entry name" value="Periplasmic binding protein-like I"/>
    <property type="match status" value="1"/>
</dbReference>
<dbReference type="OrthoDB" id="9773673at2"/>
<reference evidence="6 7" key="1">
    <citation type="submission" date="2019-06" db="EMBL/GenBank/DDBJ databases">
        <title>Sequencing the genomes of 1000 actinobacteria strains.</title>
        <authorList>
            <person name="Klenk H.-P."/>
        </authorList>
    </citation>
    <scope>NUCLEOTIDE SEQUENCE [LARGE SCALE GENOMIC DNA]</scope>
    <source>
        <strain evidence="6 7">DSM 4813</strain>
    </source>
</reference>
<keyword evidence="7" id="KW-1185">Reference proteome</keyword>
<evidence type="ECO:0000313" key="6">
    <source>
        <dbReference type="EMBL" id="TQL64183.1"/>
    </source>
</evidence>
<feature type="signal peptide" evidence="4">
    <location>
        <begin position="1"/>
        <end position="20"/>
    </location>
</feature>
<evidence type="ECO:0000256" key="3">
    <source>
        <dbReference type="SAM" id="MobiDB-lite"/>
    </source>
</evidence>
<evidence type="ECO:0000256" key="4">
    <source>
        <dbReference type="SAM" id="SignalP"/>
    </source>
</evidence>
<dbReference type="Proteomes" id="UP000315389">
    <property type="component" value="Unassembled WGS sequence"/>
</dbReference>
<protein>
    <submittedName>
        <fullName evidence="6">Monosaccharide ABC transporter substrate-binding protein (CUT2 family)</fullName>
    </submittedName>
</protein>
<name>A0A542ZUZ1_RARFA</name>
<dbReference type="EMBL" id="VFOS01000001">
    <property type="protein sequence ID" value="TQL64183.1"/>
    <property type="molecule type" value="Genomic_DNA"/>
</dbReference>
<evidence type="ECO:0000259" key="5">
    <source>
        <dbReference type="Pfam" id="PF13407"/>
    </source>
</evidence>
<keyword evidence="2 4" id="KW-0732">Signal</keyword>
<dbReference type="InterPro" id="IPR050555">
    <property type="entry name" value="Bact_Solute-Bind_Prot2"/>
</dbReference>
<dbReference type="GO" id="GO:0030246">
    <property type="term" value="F:carbohydrate binding"/>
    <property type="evidence" value="ECO:0007669"/>
    <property type="project" value="TreeGrafter"/>
</dbReference>
<dbReference type="Gene3D" id="3.40.50.2300">
    <property type="match status" value="2"/>
</dbReference>
<feature type="domain" description="Periplasmic binding protein" evidence="5">
    <location>
        <begin position="55"/>
        <end position="325"/>
    </location>
</feature>
<organism evidence="6 7">
    <name type="scientific">Rarobacter faecitabidus</name>
    <dbReference type="NCBI Taxonomy" id="13243"/>
    <lineage>
        <taxon>Bacteria</taxon>
        <taxon>Bacillati</taxon>
        <taxon>Actinomycetota</taxon>
        <taxon>Actinomycetes</taxon>
        <taxon>Micrococcales</taxon>
        <taxon>Rarobacteraceae</taxon>
        <taxon>Rarobacter</taxon>
    </lineage>
</organism>
<dbReference type="InterPro" id="IPR028082">
    <property type="entry name" value="Peripla_BP_I"/>
</dbReference>
<evidence type="ECO:0000313" key="7">
    <source>
        <dbReference type="Proteomes" id="UP000315389"/>
    </source>
</evidence>
<feature type="compositionally biased region" description="Polar residues" evidence="3">
    <location>
        <begin position="23"/>
        <end position="40"/>
    </location>
</feature>
<evidence type="ECO:0000256" key="2">
    <source>
        <dbReference type="ARBA" id="ARBA00022729"/>
    </source>
</evidence>
<gene>
    <name evidence="6" type="ORF">FB461_0674</name>
</gene>
<dbReference type="GO" id="GO:0030288">
    <property type="term" value="C:outer membrane-bounded periplasmic space"/>
    <property type="evidence" value="ECO:0007669"/>
    <property type="project" value="TreeGrafter"/>
</dbReference>
<comment type="caution">
    <text evidence="6">The sequence shown here is derived from an EMBL/GenBank/DDBJ whole genome shotgun (WGS) entry which is preliminary data.</text>
</comment>